<keyword evidence="2" id="KW-1185">Reference proteome</keyword>
<dbReference type="RefSeq" id="WP_185974906.1">
    <property type="nucleotide sequence ID" value="NZ_CP083911.1"/>
</dbReference>
<reference evidence="1 2" key="1">
    <citation type="submission" date="2019-07" db="EMBL/GenBank/DDBJ databases">
        <title>Tepidimonas taiwanensis I1-1 draft genome.</title>
        <authorList>
            <person name="Da Costa M.S."/>
            <person name="Froufe H.J.C."/>
            <person name="Egas C."/>
            <person name="Albuquerque L."/>
        </authorList>
    </citation>
    <scope>NUCLEOTIDE SEQUENCE [LARGE SCALE GENOMIC DNA]</scope>
    <source>
        <strain evidence="1 2">I1-1</strain>
    </source>
</reference>
<evidence type="ECO:0000313" key="2">
    <source>
        <dbReference type="Proteomes" id="UP000317763"/>
    </source>
</evidence>
<name>A0A554X3Y6_9BURK</name>
<protein>
    <submittedName>
        <fullName evidence="1">Uncharacterized protein</fullName>
    </submittedName>
</protein>
<evidence type="ECO:0000313" key="1">
    <source>
        <dbReference type="EMBL" id="TSE30518.1"/>
    </source>
</evidence>
<accession>A0A554X3Y6</accession>
<organism evidence="1 2">
    <name type="scientific">Tepidimonas taiwanensis</name>
    <dbReference type="NCBI Taxonomy" id="307486"/>
    <lineage>
        <taxon>Bacteria</taxon>
        <taxon>Pseudomonadati</taxon>
        <taxon>Pseudomonadota</taxon>
        <taxon>Betaproteobacteria</taxon>
        <taxon>Burkholderiales</taxon>
        <taxon>Tepidimonas</taxon>
    </lineage>
</organism>
<gene>
    <name evidence="1" type="ORF">Ttaiw_01913</name>
</gene>
<dbReference type="AlphaFoldDB" id="A0A554X3Y6"/>
<sequence>MVIDMNDSAVGTIAQLRAFLEGTPSVAFAPLADDDARHAHIASVVRRFGYARLGKSDKGVVLRYLAHTSGYSRAQLSRLVARVLEGAPLGKRYRTPAHAFARRYTSADVDLLVMVDRAHGCLSGPATVHLLRRAWHVHADARFERLAQLSCSHLYNLRKTRQYQAARVSFTKTRPVLNPIGERRAPNPRGQVGFIRIDSVHQGDQDGTKGVYHINAVDILTQWEVVACCE</sequence>
<dbReference type="EMBL" id="VJOM01000022">
    <property type="protein sequence ID" value="TSE30518.1"/>
    <property type="molecule type" value="Genomic_DNA"/>
</dbReference>
<comment type="caution">
    <text evidence="1">The sequence shown here is derived from an EMBL/GenBank/DDBJ whole genome shotgun (WGS) entry which is preliminary data.</text>
</comment>
<dbReference type="Proteomes" id="UP000317763">
    <property type="component" value="Unassembled WGS sequence"/>
</dbReference>
<proteinExistence type="predicted"/>